<dbReference type="Pfam" id="PF02674">
    <property type="entry name" value="Colicin_V"/>
    <property type="match status" value="1"/>
</dbReference>
<keyword evidence="4 6" id="KW-0472">Membrane</keyword>
<evidence type="ECO:0000256" key="5">
    <source>
        <dbReference type="SAM" id="MobiDB-lite"/>
    </source>
</evidence>
<organism evidence="7">
    <name type="scientific">Candidatus Electrothrix aestuarii</name>
    <dbReference type="NCBI Taxonomy" id="3062594"/>
    <lineage>
        <taxon>Bacteria</taxon>
        <taxon>Pseudomonadati</taxon>
        <taxon>Thermodesulfobacteriota</taxon>
        <taxon>Desulfobulbia</taxon>
        <taxon>Desulfobulbales</taxon>
        <taxon>Desulfobulbaceae</taxon>
        <taxon>Candidatus Electrothrix</taxon>
    </lineage>
</organism>
<evidence type="ECO:0000256" key="4">
    <source>
        <dbReference type="ARBA" id="ARBA00023136"/>
    </source>
</evidence>
<dbReference type="EMBL" id="CP159373">
    <property type="protein sequence ID" value="XCN73822.1"/>
    <property type="molecule type" value="Genomic_DNA"/>
</dbReference>
<feature type="transmembrane region" description="Helical" evidence="6">
    <location>
        <begin position="106"/>
        <end position="129"/>
    </location>
</feature>
<evidence type="ECO:0000313" key="7">
    <source>
        <dbReference type="EMBL" id="XCN73822.1"/>
    </source>
</evidence>
<proteinExistence type="predicted"/>
<keyword evidence="2 6" id="KW-0812">Transmembrane</keyword>
<dbReference type="PANTHER" id="PTHR37306">
    <property type="entry name" value="COLICIN V PRODUCTION PROTEIN"/>
    <property type="match status" value="1"/>
</dbReference>
<dbReference type="PANTHER" id="PTHR37306:SF1">
    <property type="entry name" value="COLICIN V PRODUCTION PROTEIN"/>
    <property type="match status" value="1"/>
</dbReference>
<evidence type="ECO:0000256" key="2">
    <source>
        <dbReference type="ARBA" id="ARBA00022692"/>
    </source>
</evidence>
<dbReference type="GO" id="GO:0009403">
    <property type="term" value="P:toxin biosynthetic process"/>
    <property type="evidence" value="ECO:0007669"/>
    <property type="project" value="InterPro"/>
</dbReference>
<evidence type="ECO:0000256" key="6">
    <source>
        <dbReference type="SAM" id="Phobius"/>
    </source>
</evidence>
<feature type="transmembrane region" description="Helical" evidence="6">
    <location>
        <begin position="35"/>
        <end position="54"/>
    </location>
</feature>
<feature type="transmembrane region" description="Helical" evidence="6">
    <location>
        <begin position="12"/>
        <end position="29"/>
    </location>
</feature>
<protein>
    <submittedName>
        <fullName evidence="7">CvpA family protein</fullName>
    </submittedName>
</protein>
<evidence type="ECO:0000256" key="3">
    <source>
        <dbReference type="ARBA" id="ARBA00022989"/>
    </source>
</evidence>
<reference evidence="7" key="1">
    <citation type="journal article" date="2024" name="Syst. Appl. Microbiol.">
        <title>First single-strain enrichments of Electrothrix cable bacteria, description of E. aestuarii sp. nov. and E. rattekaaiensis sp. nov., and proposal of a cable bacteria taxonomy following the rules of the SeqCode.</title>
        <authorList>
            <person name="Plum-Jensen L.E."/>
            <person name="Schramm A."/>
            <person name="Marshall I.P.G."/>
        </authorList>
    </citation>
    <scope>NUCLEOTIDE SEQUENCE</scope>
    <source>
        <strain evidence="7">Rat1</strain>
    </source>
</reference>
<dbReference type="InterPro" id="IPR003825">
    <property type="entry name" value="Colicin-V_CvpA"/>
</dbReference>
<sequence length="220" mass="23968">MNLATIPLFDYILLAVLILFVVYGLWVGFFRQLPFVISLIGSYAASALYAGKLMPHLAQVTENPKGIFGGSLLILLIVLTLLLKLIGTLLGKVIQVKVVGWGNRLFLGAPLALVKGLALVVILVMFLAASLPPADHFFRNSLIAPYLEQGSDMARSVIQDAEIRKDLRPRKAAPVEKKAENPQQVQAPIQQEEMPLNPTPQQVRPSQAGDDPASSTEIVH</sequence>
<feature type="transmembrane region" description="Helical" evidence="6">
    <location>
        <begin position="66"/>
        <end position="86"/>
    </location>
</feature>
<name>A0AAU8LX08_9BACT</name>
<keyword evidence="3 6" id="KW-1133">Transmembrane helix</keyword>
<accession>A0AAU8LX08</accession>
<gene>
    <name evidence="7" type="ORF">Q3M24_03435</name>
</gene>
<dbReference type="GO" id="GO:0016020">
    <property type="term" value="C:membrane"/>
    <property type="evidence" value="ECO:0007669"/>
    <property type="project" value="UniProtKB-SubCell"/>
</dbReference>
<dbReference type="AlphaFoldDB" id="A0AAU8LX08"/>
<evidence type="ECO:0000256" key="1">
    <source>
        <dbReference type="ARBA" id="ARBA00004141"/>
    </source>
</evidence>
<feature type="region of interest" description="Disordered" evidence="5">
    <location>
        <begin position="168"/>
        <end position="220"/>
    </location>
</feature>
<dbReference type="KEGG" id="eaj:Q3M24_03435"/>
<comment type="subcellular location">
    <subcellularLocation>
        <location evidence="1">Membrane</location>
        <topology evidence="1">Multi-pass membrane protein</topology>
    </subcellularLocation>
</comment>
<reference evidence="7" key="2">
    <citation type="submission" date="2024-06" db="EMBL/GenBank/DDBJ databases">
        <authorList>
            <person name="Plum-Jensen L.E."/>
            <person name="Schramm A."/>
            <person name="Marshall I.P.G."/>
        </authorList>
    </citation>
    <scope>NUCLEOTIDE SEQUENCE</scope>
    <source>
        <strain evidence="7">Rat1</strain>
    </source>
</reference>